<dbReference type="InterPro" id="IPR006059">
    <property type="entry name" value="SBP"/>
</dbReference>
<gene>
    <name evidence="5" type="ORF">SMD27_23135</name>
</gene>
<dbReference type="InterPro" id="IPR006311">
    <property type="entry name" value="TAT_signal"/>
</dbReference>
<evidence type="ECO:0000256" key="4">
    <source>
        <dbReference type="ARBA" id="ARBA00022764"/>
    </source>
</evidence>
<dbReference type="EMBL" id="JAXCLW010000013">
    <property type="protein sequence ID" value="MDY0885751.1"/>
    <property type="molecule type" value="Genomic_DNA"/>
</dbReference>
<dbReference type="SUPFAM" id="SSF53850">
    <property type="entry name" value="Periplasmic binding protein-like II"/>
    <property type="match status" value="1"/>
</dbReference>
<dbReference type="Proteomes" id="UP001279642">
    <property type="component" value="Unassembled WGS sequence"/>
</dbReference>
<evidence type="ECO:0000313" key="5">
    <source>
        <dbReference type="EMBL" id="MDY0885751.1"/>
    </source>
</evidence>
<protein>
    <submittedName>
        <fullName evidence="5">Extracellular solute-binding protein</fullName>
    </submittedName>
</protein>
<dbReference type="PANTHER" id="PTHR30222">
    <property type="entry name" value="SPERMIDINE/PUTRESCINE-BINDING PERIPLASMIC PROTEIN"/>
    <property type="match status" value="1"/>
</dbReference>
<dbReference type="Gene3D" id="3.40.190.10">
    <property type="entry name" value="Periplasmic binding protein-like II"/>
    <property type="match status" value="2"/>
</dbReference>
<evidence type="ECO:0000256" key="1">
    <source>
        <dbReference type="ARBA" id="ARBA00004418"/>
    </source>
</evidence>
<keyword evidence="4" id="KW-0574">Periplasm</keyword>
<comment type="subcellular location">
    <subcellularLocation>
        <location evidence="1">Periplasm</location>
    </subcellularLocation>
</comment>
<sequence>MKFGDSKKYERLLEAYESGDIDRRSLLRIIGAAAAVVGVAGGPLGKLTKSAMAAAESIRFDGWGGIVSEAFHNNAFPPFTKKTGVKVVEGEFGDTDEFLSLVKASQPGEYNVFLVSGVYDYYRFCQAGFASAINEANIPNLKNVLEPTLTAFRNESEGKLSAVPFDYGVTGLAYNRKYISDEEAKSKGVKLLWDEKYKGKMAGYDSFQTRPWMAALYLGQDPQNPSDINAIWDACRKQRDLVVKYWSSGQEFIDLFAKEEIVLSDGWSGRVASLQNSGQDIGFLSTVGFAWLEGLYVLKGSPMEEAEQLLNFCIEPKVAIAIAEGQFYPTSLDPTKVPMPDSVKKLPGYDDTAKFDGYVWEKAKFWYEHQDEFKKEWSRISKGG</sequence>
<accession>A0ABU5EHA6</accession>
<dbReference type="PANTHER" id="PTHR30222:SF17">
    <property type="entry name" value="SPERMIDINE_PUTRESCINE-BINDING PERIPLASMIC PROTEIN"/>
    <property type="match status" value="1"/>
</dbReference>
<dbReference type="PROSITE" id="PS51318">
    <property type="entry name" value="TAT"/>
    <property type="match status" value="1"/>
</dbReference>
<dbReference type="InterPro" id="IPR001188">
    <property type="entry name" value="Sperm_putr-bd"/>
</dbReference>
<dbReference type="PRINTS" id="PR00909">
    <property type="entry name" value="SPERMDNBNDNG"/>
</dbReference>
<keyword evidence="6" id="KW-1185">Reference proteome</keyword>
<proteinExistence type="predicted"/>
<dbReference type="RefSeq" id="WP_320510826.1">
    <property type="nucleotide sequence ID" value="NZ_JAXCLW010000013.1"/>
</dbReference>
<evidence type="ECO:0000256" key="2">
    <source>
        <dbReference type="ARBA" id="ARBA00022448"/>
    </source>
</evidence>
<comment type="caution">
    <text evidence="5">The sequence shown here is derived from an EMBL/GenBank/DDBJ whole genome shotgun (WGS) entry which is preliminary data.</text>
</comment>
<dbReference type="Pfam" id="PF13416">
    <property type="entry name" value="SBP_bac_8"/>
    <property type="match status" value="1"/>
</dbReference>
<keyword evidence="2" id="KW-0813">Transport</keyword>
<keyword evidence="3" id="KW-0732">Signal</keyword>
<evidence type="ECO:0000256" key="3">
    <source>
        <dbReference type="ARBA" id="ARBA00022729"/>
    </source>
</evidence>
<organism evidence="5 6">
    <name type="scientific">Dongia soli</name>
    <dbReference type="NCBI Taxonomy" id="600628"/>
    <lineage>
        <taxon>Bacteria</taxon>
        <taxon>Pseudomonadati</taxon>
        <taxon>Pseudomonadota</taxon>
        <taxon>Alphaproteobacteria</taxon>
        <taxon>Rhodospirillales</taxon>
        <taxon>Dongiaceae</taxon>
        <taxon>Dongia</taxon>
    </lineage>
</organism>
<name>A0ABU5EHA6_9PROT</name>
<reference evidence="5 6" key="1">
    <citation type="journal article" date="2016" name="Antonie Van Leeuwenhoek">
        <title>Dongia soli sp. nov., isolated from soil from Dokdo, Korea.</title>
        <authorList>
            <person name="Kim D.U."/>
            <person name="Lee H."/>
            <person name="Kim H."/>
            <person name="Kim S.G."/>
            <person name="Ka J.O."/>
        </authorList>
    </citation>
    <scope>NUCLEOTIDE SEQUENCE [LARGE SCALE GENOMIC DNA]</scope>
    <source>
        <strain evidence="5 6">D78</strain>
    </source>
</reference>
<evidence type="ECO:0000313" key="6">
    <source>
        <dbReference type="Proteomes" id="UP001279642"/>
    </source>
</evidence>